<dbReference type="AlphaFoldDB" id="A0A364N7V0"/>
<sequence>MQRNHAYKQPKAASSPQKVKTFASGTLLSGEYGALSGFARELTDESTFKPQSTVPDERRKKVIIVGGGINGIQQASIFLENGSVGINDIQIFDTLDDFGGVWQKNKYPGCACDVPAMVYTTSYNINKEWTHYYAKRAEIQAYYAKFAYEYHLEQSTQFCSLVQACTWDDELMVWHVTVANQLTGQIEYWIADVVCQCVGSLDRPKWGTTPGREQFQGLSWHTAHWQNHDLIDKRVAIIGCGPSAAQIIPEIVDKTKHLTIYMRTPPVCVPRQDFAYSNFFRWALRWVPGFAWAVRTRMNLRIMMNGRKVATDGHPLNDQMTQSAISFMESEVTDPELRNLVRPDSKLLSAHTTTGKETEREFDIIIFGTGFNVAQYLEHEKIKGIGGVDLQTKWKDHPEALYGLATSEFPNMFYCSGPNSGQIWSSQQDIWERQARCKGSKPMYTYGQNQAV</sequence>
<evidence type="ECO:0000256" key="4">
    <source>
        <dbReference type="ARBA" id="ARBA00023002"/>
    </source>
</evidence>
<accession>A0A364N7V0</accession>
<dbReference type="GO" id="GO:0050661">
    <property type="term" value="F:NADP binding"/>
    <property type="evidence" value="ECO:0007669"/>
    <property type="project" value="InterPro"/>
</dbReference>
<proteinExistence type="inferred from homology"/>
<comment type="similarity">
    <text evidence="1">Belongs to the FAD-binding monooxygenase family.</text>
</comment>
<keyword evidence="2" id="KW-0285">Flavoprotein</keyword>
<evidence type="ECO:0000256" key="1">
    <source>
        <dbReference type="ARBA" id="ARBA00010139"/>
    </source>
</evidence>
<dbReference type="EC" id="1.14.13.8" evidence="5"/>
<dbReference type="GO" id="GO:0004499">
    <property type="term" value="F:N,N-dimethylaniline monooxygenase activity"/>
    <property type="evidence" value="ECO:0007669"/>
    <property type="project" value="InterPro"/>
</dbReference>
<organism evidence="5 6">
    <name type="scientific">Stemphylium lycopersici</name>
    <name type="common">Tomato gray leaf spot disease fungus</name>
    <name type="synonym">Thyrospora lycopersici</name>
    <dbReference type="NCBI Taxonomy" id="183478"/>
    <lineage>
        <taxon>Eukaryota</taxon>
        <taxon>Fungi</taxon>
        <taxon>Dikarya</taxon>
        <taxon>Ascomycota</taxon>
        <taxon>Pezizomycotina</taxon>
        <taxon>Dothideomycetes</taxon>
        <taxon>Pleosporomycetidae</taxon>
        <taxon>Pleosporales</taxon>
        <taxon>Pleosporineae</taxon>
        <taxon>Pleosporaceae</taxon>
        <taxon>Stemphylium</taxon>
    </lineage>
</organism>
<keyword evidence="4 5" id="KW-0560">Oxidoreductase</keyword>
<dbReference type="PANTHER" id="PTHR42877">
    <property type="entry name" value="L-ORNITHINE N(5)-MONOOXYGENASE-RELATED"/>
    <property type="match status" value="1"/>
</dbReference>
<protein>
    <submittedName>
        <fullName evidence="5">FAD/NAD(P)-binding domain-containing protein</fullName>
        <ecNumber evidence="5">1.14.13.8</ecNumber>
    </submittedName>
</protein>
<dbReference type="PANTHER" id="PTHR42877:SF4">
    <property type="entry name" value="FAD_NAD(P)-BINDING DOMAIN-CONTAINING PROTEIN-RELATED"/>
    <property type="match status" value="1"/>
</dbReference>
<keyword evidence="3" id="KW-0274">FAD</keyword>
<reference evidence="6" key="1">
    <citation type="submission" date="2018-05" db="EMBL/GenBank/DDBJ databases">
        <title>Draft genome sequence of Stemphylium lycopersici strain CIDEFI 213.</title>
        <authorList>
            <person name="Medina R."/>
            <person name="Franco M.E.E."/>
            <person name="Lucentini C.G."/>
            <person name="Saparrat M.C.N."/>
            <person name="Balatti P.A."/>
        </authorList>
    </citation>
    <scope>NUCLEOTIDE SEQUENCE [LARGE SCALE GENOMIC DNA]</scope>
    <source>
        <strain evidence="6">CIDEFI 213</strain>
    </source>
</reference>
<keyword evidence="6" id="KW-1185">Reference proteome</keyword>
<dbReference type="Gene3D" id="3.50.50.60">
    <property type="entry name" value="FAD/NAD(P)-binding domain"/>
    <property type="match status" value="2"/>
</dbReference>
<dbReference type="EMBL" id="QGDH01000038">
    <property type="protein sequence ID" value="RAR13233.1"/>
    <property type="molecule type" value="Genomic_DNA"/>
</dbReference>
<name>A0A364N7V0_STELY</name>
<dbReference type="Proteomes" id="UP000249619">
    <property type="component" value="Unassembled WGS sequence"/>
</dbReference>
<dbReference type="SUPFAM" id="SSF51905">
    <property type="entry name" value="FAD/NAD(P)-binding domain"/>
    <property type="match status" value="2"/>
</dbReference>
<evidence type="ECO:0000313" key="6">
    <source>
        <dbReference type="Proteomes" id="UP000249619"/>
    </source>
</evidence>
<dbReference type="InterPro" id="IPR051209">
    <property type="entry name" value="FAD-bind_Monooxygenase_sf"/>
</dbReference>
<gene>
    <name evidence="5" type="ORF">DDE83_003367</name>
</gene>
<dbReference type="GO" id="GO:0050660">
    <property type="term" value="F:flavin adenine dinucleotide binding"/>
    <property type="evidence" value="ECO:0007669"/>
    <property type="project" value="InterPro"/>
</dbReference>
<evidence type="ECO:0000256" key="2">
    <source>
        <dbReference type="ARBA" id="ARBA00022630"/>
    </source>
</evidence>
<comment type="caution">
    <text evidence="5">The sequence shown here is derived from an EMBL/GenBank/DDBJ whole genome shotgun (WGS) entry which is preliminary data.</text>
</comment>
<evidence type="ECO:0000313" key="5">
    <source>
        <dbReference type="EMBL" id="RAR13233.1"/>
    </source>
</evidence>
<evidence type="ECO:0000256" key="3">
    <source>
        <dbReference type="ARBA" id="ARBA00022827"/>
    </source>
</evidence>
<dbReference type="InterPro" id="IPR036188">
    <property type="entry name" value="FAD/NAD-bd_sf"/>
</dbReference>
<dbReference type="InterPro" id="IPR020946">
    <property type="entry name" value="Flavin_mOase-like"/>
</dbReference>
<dbReference type="Pfam" id="PF00743">
    <property type="entry name" value="FMO-like"/>
    <property type="match status" value="1"/>
</dbReference>